<accession>A0A3G5ACY9</accession>
<sequence length="114" mass="12554">MPNRTGVENRDLLASCDRLRREKKALRPAEGAVPEKKESVGPRHKDLATLSREQEKKTANDFKDLEEKREKKEFRKQMLMVGAGTAVSVVVTVIIMGLINKISAAKSAGQPAPG</sequence>
<feature type="compositionally biased region" description="Basic and acidic residues" evidence="1">
    <location>
        <begin position="33"/>
        <end position="64"/>
    </location>
</feature>
<gene>
    <name evidence="3" type="ORF">Hyperionvirus26_29</name>
</gene>
<dbReference type="EMBL" id="MK072408">
    <property type="protein sequence ID" value="AYV84474.1"/>
    <property type="molecule type" value="Genomic_DNA"/>
</dbReference>
<evidence type="ECO:0000313" key="3">
    <source>
        <dbReference type="EMBL" id="AYV84474.1"/>
    </source>
</evidence>
<evidence type="ECO:0000256" key="1">
    <source>
        <dbReference type="SAM" id="MobiDB-lite"/>
    </source>
</evidence>
<name>A0A3G5ACY9_9VIRU</name>
<feature type="region of interest" description="Disordered" evidence="1">
    <location>
        <begin position="23"/>
        <end position="64"/>
    </location>
</feature>
<keyword evidence="2" id="KW-0812">Transmembrane</keyword>
<evidence type="ECO:0000256" key="2">
    <source>
        <dbReference type="SAM" id="Phobius"/>
    </source>
</evidence>
<keyword evidence="2" id="KW-0472">Membrane</keyword>
<organism evidence="3">
    <name type="scientific">Hyperionvirus sp</name>
    <dbReference type="NCBI Taxonomy" id="2487770"/>
    <lineage>
        <taxon>Viruses</taxon>
        <taxon>Varidnaviria</taxon>
        <taxon>Bamfordvirae</taxon>
        <taxon>Nucleocytoviricota</taxon>
        <taxon>Megaviricetes</taxon>
        <taxon>Imitervirales</taxon>
        <taxon>Mimiviridae</taxon>
        <taxon>Klosneuvirinae</taxon>
    </lineage>
</organism>
<feature type="transmembrane region" description="Helical" evidence="2">
    <location>
        <begin position="78"/>
        <end position="99"/>
    </location>
</feature>
<keyword evidence="2" id="KW-1133">Transmembrane helix</keyword>
<proteinExistence type="predicted"/>
<reference evidence="3" key="1">
    <citation type="submission" date="2018-10" db="EMBL/GenBank/DDBJ databases">
        <title>Hidden diversity of soil giant viruses.</title>
        <authorList>
            <person name="Schulz F."/>
            <person name="Alteio L."/>
            <person name="Goudeau D."/>
            <person name="Ryan E.M."/>
            <person name="Malmstrom R.R."/>
            <person name="Blanchard J."/>
            <person name="Woyke T."/>
        </authorList>
    </citation>
    <scope>NUCLEOTIDE SEQUENCE</scope>
    <source>
        <strain evidence="3">HYV1</strain>
    </source>
</reference>
<protein>
    <submittedName>
        <fullName evidence="3">Uncharacterized protein</fullName>
    </submittedName>
</protein>